<comment type="caution">
    <text evidence="1">The sequence shown here is derived from an EMBL/GenBank/DDBJ whole genome shotgun (WGS) entry which is preliminary data.</text>
</comment>
<name>A0A9P4WRL5_9PLEO</name>
<dbReference type="OrthoDB" id="2932980at2759"/>
<keyword evidence="2" id="KW-1185">Reference proteome</keyword>
<organism evidence="1 2">
    <name type="scientific">Didymella heteroderae</name>
    <dbReference type="NCBI Taxonomy" id="1769908"/>
    <lineage>
        <taxon>Eukaryota</taxon>
        <taxon>Fungi</taxon>
        <taxon>Dikarya</taxon>
        <taxon>Ascomycota</taxon>
        <taxon>Pezizomycotina</taxon>
        <taxon>Dothideomycetes</taxon>
        <taxon>Pleosporomycetidae</taxon>
        <taxon>Pleosporales</taxon>
        <taxon>Pleosporineae</taxon>
        <taxon>Didymellaceae</taxon>
        <taxon>Didymella</taxon>
    </lineage>
</organism>
<evidence type="ECO:0000313" key="1">
    <source>
        <dbReference type="EMBL" id="KAF3040680.1"/>
    </source>
</evidence>
<evidence type="ECO:0000313" key="2">
    <source>
        <dbReference type="Proteomes" id="UP000758155"/>
    </source>
</evidence>
<reference evidence="1" key="1">
    <citation type="submission" date="2019-04" db="EMBL/GenBank/DDBJ databases">
        <title>Sequencing of skin fungus with MAO and IRED activity.</title>
        <authorList>
            <person name="Marsaioli A.J."/>
            <person name="Bonatto J.M.C."/>
            <person name="Reis Junior O."/>
        </authorList>
    </citation>
    <scope>NUCLEOTIDE SEQUENCE</scope>
    <source>
        <strain evidence="1">28M1</strain>
    </source>
</reference>
<dbReference type="EMBL" id="SWKV01000024">
    <property type="protein sequence ID" value="KAF3040680.1"/>
    <property type="molecule type" value="Genomic_DNA"/>
</dbReference>
<dbReference type="AlphaFoldDB" id="A0A9P4WRL5"/>
<proteinExistence type="predicted"/>
<dbReference type="Proteomes" id="UP000758155">
    <property type="component" value="Unassembled WGS sequence"/>
</dbReference>
<protein>
    <submittedName>
        <fullName evidence="1">Uncharacterized protein</fullName>
    </submittedName>
</protein>
<gene>
    <name evidence="1" type="ORF">E8E12_004462</name>
</gene>
<sequence length="77" mass="8102">MINIIGLMSTLIPANHVLSYHSVLDSFGHISVRNPNASTTFFIALQLGVAQQWCLDQQAAGGYLIANGSPMTGTIGG</sequence>
<accession>A0A9P4WRL5</accession>